<dbReference type="AlphaFoldDB" id="I4AK68"/>
<dbReference type="GO" id="GO:1990904">
    <property type="term" value="C:ribonucleoprotein complex"/>
    <property type="evidence" value="ECO:0007669"/>
    <property type="project" value="UniProtKB-KW"/>
</dbReference>
<dbReference type="GO" id="GO:0005737">
    <property type="term" value="C:cytoplasm"/>
    <property type="evidence" value="ECO:0007669"/>
    <property type="project" value="UniProtKB-ARBA"/>
</dbReference>
<evidence type="ECO:0000256" key="5">
    <source>
        <dbReference type="ARBA" id="ARBA00035294"/>
    </source>
</evidence>
<dbReference type="HOGENOM" id="CLU_113441_4_3_10"/>
<name>I4AK68_BERLS</name>
<dbReference type="InterPro" id="IPR020814">
    <property type="entry name" value="Ribosomal_S6_plastid/chlpt"/>
</dbReference>
<evidence type="ECO:0000313" key="8">
    <source>
        <dbReference type="EMBL" id="AFM04353.1"/>
    </source>
</evidence>
<dbReference type="GO" id="GO:0006412">
    <property type="term" value="P:translation"/>
    <property type="evidence" value="ECO:0007669"/>
    <property type="project" value="UniProtKB-UniRule"/>
</dbReference>
<gene>
    <name evidence="6" type="primary">rpsF</name>
    <name evidence="8" type="ordered locus">Fleli_1968</name>
</gene>
<evidence type="ECO:0000256" key="7">
    <source>
        <dbReference type="SAM" id="MobiDB-lite"/>
    </source>
</evidence>
<evidence type="ECO:0000256" key="1">
    <source>
        <dbReference type="ARBA" id="ARBA00009512"/>
    </source>
</evidence>
<dbReference type="InterPro" id="IPR000529">
    <property type="entry name" value="Ribosomal_bS6"/>
</dbReference>
<dbReference type="Gene3D" id="3.30.70.60">
    <property type="match status" value="1"/>
</dbReference>
<dbReference type="STRING" id="880071.Fleli_1968"/>
<dbReference type="GO" id="GO:0070181">
    <property type="term" value="F:small ribosomal subunit rRNA binding"/>
    <property type="evidence" value="ECO:0007669"/>
    <property type="project" value="TreeGrafter"/>
</dbReference>
<keyword evidence="3 6" id="KW-0687">Ribonucleoprotein</keyword>
<dbReference type="InterPro" id="IPR035980">
    <property type="entry name" value="Ribosomal_bS6_sf"/>
</dbReference>
<dbReference type="KEGG" id="fli:Fleli_1968"/>
<reference evidence="9" key="1">
    <citation type="submission" date="2012-06" db="EMBL/GenBank/DDBJ databases">
        <title>The complete genome of Flexibacter litoralis DSM 6794.</title>
        <authorList>
            <person name="Lucas S."/>
            <person name="Copeland A."/>
            <person name="Lapidus A."/>
            <person name="Glavina del Rio T."/>
            <person name="Dalin E."/>
            <person name="Tice H."/>
            <person name="Bruce D."/>
            <person name="Goodwin L."/>
            <person name="Pitluck S."/>
            <person name="Peters L."/>
            <person name="Ovchinnikova G."/>
            <person name="Lu M."/>
            <person name="Kyrpides N."/>
            <person name="Mavromatis K."/>
            <person name="Ivanova N."/>
            <person name="Brettin T."/>
            <person name="Detter J.C."/>
            <person name="Han C."/>
            <person name="Larimer F."/>
            <person name="Land M."/>
            <person name="Hauser L."/>
            <person name="Markowitz V."/>
            <person name="Cheng J.-F."/>
            <person name="Hugenholtz P."/>
            <person name="Woyke T."/>
            <person name="Wu D."/>
            <person name="Spring S."/>
            <person name="Lang E."/>
            <person name="Kopitz M."/>
            <person name="Brambilla E."/>
            <person name="Klenk H.-P."/>
            <person name="Eisen J.A."/>
        </authorList>
    </citation>
    <scope>NUCLEOTIDE SEQUENCE [LARGE SCALE GENOMIC DNA]</scope>
    <source>
        <strain evidence="9">ATCC 23117 / DSM 6794 / NBRC 15988 / NCIMB 1366 / Sio-4</strain>
    </source>
</reference>
<evidence type="ECO:0000256" key="4">
    <source>
        <dbReference type="ARBA" id="ARBA00035104"/>
    </source>
</evidence>
<evidence type="ECO:0000313" key="9">
    <source>
        <dbReference type="Proteomes" id="UP000006054"/>
    </source>
</evidence>
<keyword evidence="6" id="KW-0699">rRNA-binding</keyword>
<dbReference type="Proteomes" id="UP000006054">
    <property type="component" value="Chromosome"/>
</dbReference>
<protein>
    <recommendedName>
        <fullName evidence="5 6">Small ribosomal subunit protein bS6</fullName>
    </recommendedName>
</protein>
<comment type="similarity">
    <text evidence="1 6">Belongs to the bacterial ribosomal protein bS6 family.</text>
</comment>
<dbReference type="GO" id="GO:0003735">
    <property type="term" value="F:structural constituent of ribosome"/>
    <property type="evidence" value="ECO:0007669"/>
    <property type="project" value="InterPro"/>
</dbReference>
<dbReference type="PANTHER" id="PTHR21011:SF1">
    <property type="entry name" value="SMALL RIBOSOMAL SUBUNIT PROTEIN BS6M"/>
    <property type="match status" value="1"/>
</dbReference>
<dbReference type="OrthoDB" id="9812702at2"/>
<evidence type="ECO:0000256" key="2">
    <source>
        <dbReference type="ARBA" id="ARBA00022980"/>
    </source>
</evidence>
<dbReference type="CDD" id="cd00473">
    <property type="entry name" value="bS6"/>
    <property type="match status" value="1"/>
</dbReference>
<dbReference type="RefSeq" id="WP_014797804.1">
    <property type="nucleotide sequence ID" value="NC_018018.1"/>
</dbReference>
<keyword evidence="2 6" id="KW-0689">Ribosomal protein</keyword>
<feature type="region of interest" description="Disordered" evidence="7">
    <location>
        <begin position="104"/>
        <end position="124"/>
    </location>
</feature>
<dbReference type="HAMAP" id="MF_00360">
    <property type="entry name" value="Ribosomal_bS6"/>
    <property type="match status" value="1"/>
</dbReference>
<dbReference type="NCBIfam" id="TIGR00166">
    <property type="entry name" value="S6"/>
    <property type="match status" value="1"/>
</dbReference>
<dbReference type="GO" id="GO:0005840">
    <property type="term" value="C:ribosome"/>
    <property type="evidence" value="ECO:0007669"/>
    <property type="project" value="UniProtKB-KW"/>
</dbReference>
<comment type="function">
    <text evidence="4 6">Binds together with bS18 to 16S ribosomal RNA.</text>
</comment>
<dbReference type="SUPFAM" id="SSF54995">
    <property type="entry name" value="Ribosomal protein S6"/>
    <property type="match status" value="1"/>
</dbReference>
<proteinExistence type="inferred from homology"/>
<organism evidence="8 9">
    <name type="scientific">Bernardetia litoralis (strain ATCC 23117 / DSM 6794 / NBRC 15988 / NCIMB 1366 / Fx l1 / Sio-4)</name>
    <name type="common">Flexibacter litoralis</name>
    <dbReference type="NCBI Taxonomy" id="880071"/>
    <lineage>
        <taxon>Bacteria</taxon>
        <taxon>Pseudomonadati</taxon>
        <taxon>Bacteroidota</taxon>
        <taxon>Cytophagia</taxon>
        <taxon>Cytophagales</taxon>
        <taxon>Bernardetiaceae</taxon>
        <taxon>Bernardetia</taxon>
    </lineage>
</organism>
<evidence type="ECO:0000256" key="6">
    <source>
        <dbReference type="HAMAP-Rule" id="MF_00360"/>
    </source>
</evidence>
<dbReference type="eggNOG" id="COG0360">
    <property type="taxonomic scope" value="Bacteria"/>
</dbReference>
<dbReference type="EMBL" id="CP003345">
    <property type="protein sequence ID" value="AFM04353.1"/>
    <property type="molecule type" value="Genomic_DNA"/>
</dbReference>
<dbReference type="PANTHER" id="PTHR21011">
    <property type="entry name" value="MITOCHONDRIAL 28S RIBOSOMAL PROTEIN S6"/>
    <property type="match status" value="1"/>
</dbReference>
<sequence length="124" mass="14875">MRNYEVTFILTPVLSESQLQEISDKFYNYLTSNGANIYNRENWGLKKLAYPMQKKHSGHYHYFEFEADPQLLKGLETEFAREERVMRHLVVALDKHSMLFNERRRNGEFNKKKETPKEEDGKKK</sequence>
<keyword evidence="9" id="KW-1185">Reference proteome</keyword>
<dbReference type="Pfam" id="PF01250">
    <property type="entry name" value="Ribosomal_S6"/>
    <property type="match status" value="1"/>
</dbReference>
<dbReference type="InterPro" id="IPR014717">
    <property type="entry name" value="Transl_elong_EF1B/ribsomal_bS6"/>
</dbReference>
<accession>I4AK68</accession>
<keyword evidence="6" id="KW-0694">RNA-binding</keyword>
<evidence type="ECO:0000256" key="3">
    <source>
        <dbReference type="ARBA" id="ARBA00023274"/>
    </source>
</evidence>